<dbReference type="Proteomes" id="UP000018877">
    <property type="component" value="Unassembled WGS sequence"/>
</dbReference>
<dbReference type="GO" id="GO:0016020">
    <property type="term" value="C:membrane"/>
    <property type="evidence" value="ECO:0007669"/>
    <property type="project" value="InterPro"/>
</dbReference>
<comment type="caution">
    <text evidence="5">The sequence shown here is derived from an EMBL/GenBank/DDBJ whole genome shotgun (WGS) entry which is preliminary data.</text>
</comment>
<dbReference type="AlphaFoldDB" id="A0AB94INE4"/>
<keyword evidence="3" id="KW-0812">Transmembrane</keyword>
<evidence type="ECO:0000256" key="2">
    <source>
        <dbReference type="ARBA" id="ARBA00007362"/>
    </source>
</evidence>
<reference evidence="5 6" key="1">
    <citation type="journal article" date="2014" name="Environ. Microbiol.">
        <title>The nitrate-ammonifying and nosZ-carrying bacterium Bacillus vireti is a potent source and sink for nitric and nitrous oxide under high nitrate conditions.</title>
        <authorList>
            <person name="Mania D."/>
            <person name="Heylen K."/>
            <person name="van Spanning R.J."/>
            <person name="Frostegard A."/>
        </authorList>
    </citation>
    <scope>NUCLEOTIDE SEQUENCE [LARGE SCALE GENOMIC DNA]</scope>
    <source>
        <strain evidence="5 6">LMG 21834</strain>
    </source>
</reference>
<name>A0AB94INE4_9BACI</name>
<accession>A0AB94INE4</accession>
<dbReference type="Pfam" id="PF00892">
    <property type="entry name" value="EamA"/>
    <property type="match status" value="2"/>
</dbReference>
<feature type="transmembrane region" description="Helical" evidence="3">
    <location>
        <begin position="266"/>
        <end position="282"/>
    </location>
</feature>
<feature type="transmembrane region" description="Helical" evidence="3">
    <location>
        <begin position="93"/>
        <end position="111"/>
    </location>
</feature>
<feature type="transmembrane region" description="Helical" evidence="3">
    <location>
        <begin position="31"/>
        <end position="50"/>
    </location>
</feature>
<dbReference type="EMBL" id="ALAN01000069">
    <property type="protein sequence ID" value="ETI68488.1"/>
    <property type="molecule type" value="Genomic_DNA"/>
</dbReference>
<dbReference type="PANTHER" id="PTHR22911">
    <property type="entry name" value="ACYL-MALONYL CONDENSING ENZYME-RELATED"/>
    <property type="match status" value="1"/>
</dbReference>
<comment type="similarity">
    <text evidence="2">Belongs to the EamA transporter family.</text>
</comment>
<feature type="domain" description="EamA" evidence="4">
    <location>
        <begin position="149"/>
        <end position="281"/>
    </location>
</feature>
<comment type="subcellular location">
    <subcellularLocation>
        <location evidence="1">Endomembrane system</location>
        <topology evidence="1">Multi-pass membrane protein</topology>
    </subcellularLocation>
</comment>
<organism evidence="5 6">
    <name type="scientific">Neobacillus vireti LMG 21834</name>
    <dbReference type="NCBI Taxonomy" id="1131730"/>
    <lineage>
        <taxon>Bacteria</taxon>
        <taxon>Bacillati</taxon>
        <taxon>Bacillota</taxon>
        <taxon>Bacilli</taxon>
        <taxon>Bacillales</taxon>
        <taxon>Bacillaceae</taxon>
        <taxon>Neobacillus</taxon>
    </lineage>
</organism>
<dbReference type="InterPro" id="IPR000620">
    <property type="entry name" value="EamA_dom"/>
</dbReference>
<feature type="transmembrane region" description="Helical" evidence="3">
    <location>
        <begin position="118"/>
        <end position="138"/>
    </location>
</feature>
<feature type="transmembrane region" description="Helical" evidence="3">
    <location>
        <begin position="180"/>
        <end position="197"/>
    </location>
</feature>
<dbReference type="RefSeq" id="WP_024028662.1">
    <property type="nucleotide sequence ID" value="NZ_ALAN01000069.1"/>
</dbReference>
<feature type="transmembrane region" description="Helical" evidence="3">
    <location>
        <begin position="62"/>
        <end position="81"/>
    </location>
</feature>
<evidence type="ECO:0000256" key="3">
    <source>
        <dbReference type="SAM" id="Phobius"/>
    </source>
</evidence>
<dbReference type="SUPFAM" id="SSF103481">
    <property type="entry name" value="Multidrug resistance efflux transporter EmrE"/>
    <property type="match status" value="2"/>
</dbReference>
<keyword evidence="6" id="KW-1185">Reference proteome</keyword>
<feature type="transmembrane region" description="Helical" evidence="3">
    <location>
        <begin position="150"/>
        <end position="168"/>
    </location>
</feature>
<keyword evidence="3" id="KW-0472">Membrane</keyword>
<evidence type="ECO:0000313" key="6">
    <source>
        <dbReference type="Proteomes" id="UP000018877"/>
    </source>
</evidence>
<dbReference type="InterPro" id="IPR037185">
    <property type="entry name" value="EmrE-like"/>
</dbReference>
<evidence type="ECO:0000259" key="4">
    <source>
        <dbReference type="Pfam" id="PF00892"/>
    </source>
</evidence>
<gene>
    <name evidence="5" type="ORF">BAVI_12384</name>
</gene>
<evidence type="ECO:0000256" key="1">
    <source>
        <dbReference type="ARBA" id="ARBA00004127"/>
    </source>
</evidence>
<sequence>MKGKMRFITAMLIFGSIGVFVKKIDLTSSEIAFLRGVIGSIFLILACFLVKHKPSLKALKENAILLLLSGAAVGFNWIFLFEAYRYTTISNATISYYFAPIFVMMLAPWLLKEKLTSVKIVCIIMAMVGLFLIVNNGSSGTSGSQNHTVGIFYGLLAAAFYASAILMNKFIKNLSGFETTLVQLMAAALVLFPYIWWQGQLNLAGINSTSIIFILILGIVHTGLGYFLYFTSLQKLKGQTIAVLSYIDPISAVIIAAIFLSESMTFIQMIGGVLVLGATFLSEKLEIKAGKKGQTPTTSL</sequence>
<protein>
    <recommendedName>
        <fullName evidence="4">EamA domain-containing protein</fullName>
    </recommendedName>
</protein>
<dbReference type="Gene3D" id="1.10.3730.20">
    <property type="match status" value="1"/>
</dbReference>
<proteinExistence type="inferred from homology"/>
<feature type="transmembrane region" description="Helical" evidence="3">
    <location>
        <begin position="241"/>
        <end position="260"/>
    </location>
</feature>
<keyword evidence="3" id="KW-1133">Transmembrane helix</keyword>
<evidence type="ECO:0000313" key="5">
    <source>
        <dbReference type="EMBL" id="ETI68488.1"/>
    </source>
</evidence>
<dbReference type="PANTHER" id="PTHR22911:SF102">
    <property type="entry name" value="MEMBRANE PROTEIN"/>
    <property type="match status" value="1"/>
</dbReference>
<feature type="transmembrane region" description="Helical" evidence="3">
    <location>
        <begin position="209"/>
        <end position="229"/>
    </location>
</feature>
<feature type="domain" description="EamA" evidence="4">
    <location>
        <begin position="6"/>
        <end position="134"/>
    </location>
</feature>